<sequence>MVLKSKLFNVLSVAALMTVAPMADAWGTTIATAWREEQIDRQTCLGRARDVLYRTGFEDNVQEVGGESVFATSGNYMASIRCLNDRSLVFFAVAGPNAIVSDMVTSIRYYF</sequence>
<dbReference type="RefSeq" id="WP_264321056.1">
    <property type="nucleotide sequence ID" value="NZ_JADEXN010000121.1"/>
</dbReference>
<evidence type="ECO:0000256" key="1">
    <source>
        <dbReference type="SAM" id="SignalP"/>
    </source>
</evidence>
<evidence type="ECO:0000313" key="2">
    <source>
        <dbReference type="EMBL" id="MBE9040817.1"/>
    </source>
</evidence>
<protein>
    <submittedName>
        <fullName evidence="2">Uncharacterized protein</fullName>
    </submittedName>
</protein>
<gene>
    <name evidence="2" type="ORF">IQ235_08500</name>
</gene>
<accession>A0A928VXY3</accession>
<reference evidence="2" key="1">
    <citation type="submission" date="2020-10" db="EMBL/GenBank/DDBJ databases">
        <authorList>
            <person name="Castelo-Branco R."/>
            <person name="Eusebio N."/>
            <person name="Adriana R."/>
            <person name="Vieira A."/>
            <person name="Brugerolle De Fraissinette N."/>
            <person name="Rezende De Castro R."/>
            <person name="Schneider M.P."/>
            <person name="Vasconcelos V."/>
            <person name="Leao P.N."/>
        </authorList>
    </citation>
    <scope>NUCLEOTIDE SEQUENCE</scope>
    <source>
        <strain evidence="2">LEGE 11467</strain>
    </source>
</reference>
<proteinExistence type="predicted"/>
<evidence type="ECO:0000313" key="3">
    <source>
        <dbReference type="Proteomes" id="UP000621799"/>
    </source>
</evidence>
<comment type="caution">
    <text evidence="2">The sequence shown here is derived from an EMBL/GenBank/DDBJ whole genome shotgun (WGS) entry which is preliminary data.</text>
</comment>
<dbReference type="AlphaFoldDB" id="A0A928VXY3"/>
<keyword evidence="3" id="KW-1185">Reference proteome</keyword>
<feature type="chain" id="PRO_5036882186" evidence="1">
    <location>
        <begin position="26"/>
        <end position="111"/>
    </location>
</feature>
<feature type="signal peptide" evidence="1">
    <location>
        <begin position="1"/>
        <end position="25"/>
    </location>
</feature>
<name>A0A928VXY3_9CYAN</name>
<dbReference type="EMBL" id="JADEXN010000121">
    <property type="protein sequence ID" value="MBE9040817.1"/>
    <property type="molecule type" value="Genomic_DNA"/>
</dbReference>
<dbReference type="Proteomes" id="UP000621799">
    <property type="component" value="Unassembled WGS sequence"/>
</dbReference>
<organism evidence="2 3">
    <name type="scientific">Zarconia navalis LEGE 11467</name>
    <dbReference type="NCBI Taxonomy" id="1828826"/>
    <lineage>
        <taxon>Bacteria</taxon>
        <taxon>Bacillati</taxon>
        <taxon>Cyanobacteriota</taxon>
        <taxon>Cyanophyceae</taxon>
        <taxon>Oscillatoriophycideae</taxon>
        <taxon>Oscillatoriales</taxon>
        <taxon>Oscillatoriales incertae sedis</taxon>
        <taxon>Zarconia</taxon>
        <taxon>Zarconia navalis</taxon>
    </lineage>
</organism>
<keyword evidence="1" id="KW-0732">Signal</keyword>